<reference evidence="2" key="2">
    <citation type="submission" date="2013-04" db="UniProtKB">
        <authorList>
            <consortium name="EnsemblPlants"/>
        </authorList>
    </citation>
    <scope>IDENTIFICATION</scope>
</reference>
<name>J3LVZ7_ORYBR</name>
<protein>
    <submittedName>
        <fullName evidence="2">Uncharacterized protein</fullName>
    </submittedName>
</protein>
<dbReference type="Proteomes" id="UP000006038">
    <property type="component" value="Chromosome 4"/>
</dbReference>
<evidence type="ECO:0000313" key="3">
    <source>
        <dbReference type="Proteomes" id="UP000006038"/>
    </source>
</evidence>
<feature type="compositionally biased region" description="Polar residues" evidence="1">
    <location>
        <begin position="36"/>
        <end position="45"/>
    </location>
</feature>
<accession>J3LVZ7</accession>
<feature type="region of interest" description="Disordered" evidence="1">
    <location>
        <begin position="22"/>
        <end position="47"/>
    </location>
</feature>
<evidence type="ECO:0000313" key="2">
    <source>
        <dbReference type="EnsemblPlants" id="OB04G13220.1"/>
    </source>
</evidence>
<reference evidence="2" key="1">
    <citation type="journal article" date="2013" name="Nat. Commun.">
        <title>Whole-genome sequencing of Oryza brachyantha reveals mechanisms underlying Oryza genome evolution.</title>
        <authorList>
            <person name="Chen J."/>
            <person name="Huang Q."/>
            <person name="Gao D."/>
            <person name="Wang J."/>
            <person name="Lang Y."/>
            <person name="Liu T."/>
            <person name="Li B."/>
            <person name="Bai Z."/>
            <person name="Luis Goicoechea J."/>
            <person name="Liang C."/>
            <person name="Chen C."/>
            <person name="Zhang W."/>
            <person name="Sun S."/>
            <person name="Liao Y."/>
            <person name="Zhang X."/>
            <person name="Yang L."/>
            <person name="Song C."/>
            <person name="Wang M."/>
            <person name="Shi J."/>
            <person name="Liu G."/>
            <person name="Liu J."/>
            <person name="Zhou H."/>
            <person name="Zhou W."/>
            <person name="Yu Q."/>
            <person name="An N."/>
            <person name="Chen Y."/>
            <person name="Cai Q."/>
            <person name="Wang B."/>
            <person name="Liu B."/>
            <person name="Min J."/>
            <person name="Huang Y."/>
            <person name="Wu H."/>
            <person name="Li Z."/>
            <person name="Zhang Y."/>
            <person name="Yin Y."/>
            <person name="Song W."/>
            <person name="Jiang J."/>
            <person name="Jackson S.A."/>
            <person name="Wing R.A."/>
            <person name="Wang J."/>
            <person name="Chen M."/>
        </authorList>
    </citation>
    <scope>NUCLEOTIDE SEQUENCE [LARGE SCALE GENOMIC DNA]</scope>
    <source>
        <strain evidence="2">cv. IRGC 101232</strain>
    </source>
</reference>
<sequence>MGNGETRNLACPYSTYPGKGRRDGVWTGNRGVTKASPASGSTKAQEGTARLGVKEGVKPEVCITFTNHELIRLDRFVLRNSPGYEADELRFTRRADRPQATLHCANYWGPPYSKEKLRVTGFIDRLCSATHSDSSSVIRWRSATADTATVISVTALSVKTRF</sequence>
<keyword evidence="3" id="KW-1185">Reference proteome</keyword>
<dbReference type="AlphaFoldDB" id="J3LVZ7"/>
<organism evidence="2">
    <name type="scientific">Oryza brachyantha</name>
    <name type="common">malo sina</name>
    <dbReference type="NCBI Taxonomy" id="4533"/>
    <lineage>
        <taxon>Eukaryota</taxon>
        <taxon>Viridiplantae</taxon>
        <taxon>Streptophyta</taxon>
        <taxon>Embryophyta</taxon>
        <taxon>Tracheophyta</taxon>
        <taxon>Spermatophyta</taxon>
        <taxon>Magnoliopsida</taxon>
        <taxon>Liliopsida</taxon>
        <taxon>Poales</taxon>
        <taxon>Poaceae</taxon>
        <taxon>BOP clade</taxon>
        <taxon>Oryzoideae</taxon>
        <taxon>Oryzeae</taxon>
        <taxon>Oryzinae</taxon>
        <taxon>Oryza</taxon>
    </lineage>
</organism>
<dbReference type="EnsemblPlants" id="OB04G13220.1">
    <property type="protein sequence ID" value="OB04G13220.1"/>
    <property type="gene ID" value="OB04G13220"/>
</dbReference>
<evidence type="ECO:0000256" key="1">
    <source>
        <dbReference type="SAM" id="MobiDB-lite"/>
    </source>
</evidence>
<dbReference type="Gramene" id="OB04G13220.1">
    <property type="protein sequence ID" value="OB04G13220.1"/>
    <property type="gene ID" value="OB04G13220"/>
</dbReference>
<proteinExistence type="predicted"/>
<dbReference type="HOGENOM" id="CLU_1637995_0_0_1"/>